<dbReference type="Pfam" id="PF04149">
    <property type="entry name" value="DUF397"/>
    <property type="match status" value="1"/>
</dbReference>
<protein>
    <recommendedName>
        <fullName evidence="1">DUF397 domain-containing protein</fullName>
    </recommendedName>
</protein>
<dbReference type="AlphaFoldDB" id="A0A8J3RCP6"/>
<evidence type="ECO:0000259" key="1">
    <source>
        <dbReference type="Pfam" id="PF04149"/>
    </source>
</evidence>
<sequence>MTDVPDLSAADFRKSSYSGATTDNCVEVATNLPGLVAVRDSKDRSGPVLAFTPSEWSAFIAGVKSDEFDI</sequence>
<keyword evidence="3" id="KW-1185">Reference proteome</keyword>
<evidence type="ECO:0000313" key="2">
    <source>
        <dbReference type="EMBL" id="GIH72355.1"/>
    </source>
</evidence>
<reference evidence="2" key="1">
    <citation type="submission" date="2021-01" db="EMBL/GenBank/DDBJ databases">
        <title>Whole genome shotgun sequence of Sphaerimonospora thailandensis NBRC 107569.</title>
        <authorList>
            <person name="Komaki H."/>
            <person name="Tamura T."/>
        </authorList>
    </citation>
    <scope>NUCLEOTIDE SEQUENCE</scope>
    <source>
        <strain evidence="2">NBRC 107569</strain>
    </source>
</reference>
<name>A0A8J3RCP6_9ACTN</name>
<dbReference type="InterPro" id="IPR007278">
    <property type="entry name" value="DUF397"/>
</dbReference>
<accession>A0A8J3RCP6</accession>
<feature type="domain" description="DUF397" evidence="1">
    <location>
        <begin position="10"/>
        <end position="64"/>
    </location>
</feature>
<dbReference type="EMBL" id="BOOG01000050">
    <property type="protein sequence ID" value="GIH72355.1"/>
    <property type="molecule type" value="Genomic_DNA"/>
</dbReference>
<dbReference type="RefSeq" id="WP_204018019.1">
    <property type="nucleotide sequence ID" value="NZ_BOOG01000050.1"/>
</dbReference>
<evidence type="ECO:0000313" key="3">
    <source>
        <dbReference type="Proteomes" id="UP000610966"/>
    </source>
</evidence>
<organism evidence="2 3">
    <name type="scientific">Sphaerimonospora thailandensis</name>
    <dbReference type="NCBI Taxonomy" id="795644"/>
    <lineage>
        <taxon>Bacteria</taxon>
        <taxon>Bacillati</taxon>
        <taxon>Actinomycetota</taxon>
        <taxon>Actinomycetes</taxon>
        <taxon>Streptosporangiales</taxon>
        <taxon>Streptosporangiaceae</taxon>
        <taxon>Sphaerimonospora</taxon>
    </lineage>
</organism>
<dbReference type="Proteomes" id="UP000610966">
    <property type="component" value="Unassembled WGS sequence"/>
</dbReference>
<gene>
    <name evidence="2" type="ORF">Mth01_46080</name>
</gene>
<proteinExistence type="predicted"/>
<comment type="caution">
    <text evidence="2">The sequence shown here is derived from an EMBL/GenBank/DDBJ whole genome shotgun (WGS) entry which is preliminary data.</text>
</comment>